<dbReference type="AlphaFoldDB" id="A0A6I4NV20"/>
<proteinExistence type="predicted"/>
<reference evidence="1 2" key="1">
    <citation type="submission" date="2019-12" db="EMBL/GenBank/DDBJ databases">
        <authorList>
            <person name="Kim Y.S."/>
        </authorList>
    </citation>
    <scope>NUCLEOTIDE SEQUENCE [LARGE SCALE GENOMIC DNA]</scope>
    <source>
        <strain evidence="1 2">MMS17-SY077</strain>
    </source>
</reference>
<dbReference type="RefSeq" id="WP_160423643.1">
    <property type="nucleotide sequence ID" value="NZ_WSTA01000023.1"/>
</dbReference>
<dbReference type="Proteomes" id="UP000438182">
    <property type="component" value="Unassembled WGS sequence"/>
</dbReference>
<organism evidence="1 2">
    <name type="scientific">Agromyces seonyuensis</name>
    <dbReference type="NCBI Taxonomy" id="2662446"/>
    <lineage>
        <taxon>Bacteria</taxon>
        <taxon>Bacillati</taxon>
        <taxon>Actinomycetota</taxon>
        <taxon>Actinomycetes</taxon>
        <taxon>Micrococcales</taxon>
        <taxon>Microbacteriaceae</taxon>
        <taxon>Agromyces</taxon>
    </lineage>
</organism>
<sequence length="193" mass="21174">MAFLNATTPEELRRAVAESADPIHALDFVLDLQASAEARAFCTRDGADNGWLLALGDAFIDHTMAEATSGTGLRHSDLARRHEGPDPGRAIVVRASDYDIEQTVVEASQNTAASWRRWLYISEIENGAWRNTGVGPCDRCDLPPQLRLDHHEAGRIAGVFHVSRGRYVVEFALCATCLDFYTNLNVAASQECS</sequence>
<comment type="caution">
    <text evidence="1">The sequence shown here is derived from an EMBL/GenBank/DDBJ whole genome shotgun (WGS) entry which is preliminary data.</text>
</comment>
<evidence type="ECO:0000313" key="2">
    <source>
        <dbReference type="Proteomes" id="UP000438182"/>
    </source>
</evidence>
<name>A0A6I4NV20_9MICO</name>
<accession>A0A6I4NV20</accession>
<evidence type="ECO:0000313" key="1">
    <source>
        <dbReference type="EMBL" id="MWB98306.1"/>
    </source>
</evidence>
<gene>
    <name evidence="1" type="ORF">GB864_07055</name>
</gene>
<protein>
    <submittedName>
        <fullName evidence="1">Uncharacterized protein</fullName>
    </submittedName>
</protein>
<dbReference type="EMBL" id="WSTA01000023">
    <property type="protein sequence ID" value="MWB98306.1"/>
    <property type="molecule type" value="Genomic_DNA"/>
</dbReference>
<keyword evidence="2" id="KW-1185">Reference proteome</keyword>